<dbReference type="CDD" id="cd00167">
    <property type="entry name" value="SANT"/>
    <property type="match status" value="1"/>
</dbReference>
<evidence type="ECO:0000313" key="3">
    <source>
        <dbReference type="Proteomes" id="UP001565368"/>
    </source>
</evidence>
<reference evidence="2 3" key="1">
    <citation type="submission" date="2023-08" db="EMBL/GenBank/DDBJ databases">
        <title>Annotated Genome Sequence of Vanrija albida AlHP1.</title>
        <authorList>
            <person name="Herzog R."/>
        </authorList>
    </citation>
    <scope>NUCLEOTIDE SEQUENCE [LARGE SCALE GENOMIC DNA]</scope>
    <source>
        <strain evidence="2 3">AlHP1</strain>
    </source>
</reference>
<organism evidence="2 3">
    <name type="scientific">Vanrija albida</name>
    <dbReference type="NCBI Taxonomy" id="181172"/>
    <lineage>
        <taxon>Eukaryota</taxon>
        <taxon>Fungi</taxon>
        <taxon>Dikarya</taxon>
        <taxon>Basidiomycota</taxon>
        <taxon>Agaricomycotina</taxon>
        <taxon>Tremellomycetes</taxon>
        <taxon>Trichosporonales</taxon>
        <taxon>Trichosporonaceae</taxon>
        <taxon>Vanrija</taxon>
    </lineage>
</organism>
<evidence type="ECO:0000313" key="2">
    <source>
        <dbReference type="EMBL" id="KAL1407106.1"/>
    </source>
</evidence>
<dbReference type="GeneID" id="95987563"/>
<keyword evidence="3" id="KW-1185">Reference proteome</keyword>
<comment type="caution">
    <text evidence="2">The sequence shown here is derived from an EMBL/GenBank/DDBJ whole genome shotgun (WGS) entry which is preliminary data.</text>
</comment>
<dbReference type="InterPro" id="IPR001005">
    <property type="entry name" value="SANT/Myb"/>
</dbReference>
<feature type="region of interest" description="Disordered" evidence="1">
    <location>
        <begin position="1"/>
        <end position="35"/>
    </location>
</feature>
<feature type="compositionally biased region" description="Low complexity" evidence="1">
    <location>
        <begin position="7"/>
        <end position="35"/>
    </location>
</feature>
<evidence type="ECO:0008006" key="4">
    <source>
        <dbReference type="Google" id="ProtNLM"/>
    </source>
</evidence>
<name>A0ABR3PXE1_9TREE</name>
<sequence length="93" mass="9888">MPPARTPRSSPAKPYAPKPALRTSDSAPAALAPSPKRWTRAEYVALFDHVAVHGAVGFEHAVPGRSEAQCRRAFVETVAPLCRAALAAKGKDE</sequence>
<dbReference type="Proteomes" id="UP001565368">
    <property type="component" value="Unassembled WGS sequence"/>
</dbReference>
<dbReference type="RefSeq" id="XP_069207050.1">
    <property type="nucleotide sequence ID" value="XM_069354979.1"/>
</dbReference>
<protein>
    <recommendedName>
        <fullName evidence="4">Myb-like domain-containing protein</fullName>
    </recommendedName>
</protein>
<accession>A0ABR3PXE1</accession>
<gene>
    <name evidence="2" type="ORF">Q8F55_006520</name>
</gene>
<evidence type="ECO:0000256" key="1">
    <source>
        <dbReference type="SAM" id="MobiDB-lite"/>
    </source>
</evidence>
<proteinExistence type="predicted"/>
<dbReference type="EMBL" id="JBBXJM010000005">
    <property type="protein sequence ID" value="KAL1407106.1"/>
    <property type="molecule type" value="Genomic_DNA"/>
</dbReference>